<feature type="domain" description="Core-binding (CB)" evidence="7">
    <location>
        <begin position="7"/>
        <end position="82"/>
    </location>
</feature>
<evidence type="ECO:0000256" key="4">
    <source>
        <dbReference type="ARBA" id="ARBA00023172"/>
    </source>
</evidence>
<proteinExistence type="inferred from homology"/>
<keyword evidence="3 5" id="KW-0238">DNA-binding</keyword>
<keyword evidence="9" id="KW-1185">Reference proteome</keyword>
<evidence type="ECO:0000313" key="9">
    <source>
        <dbReference type="Proteomes" id="UP000184139"/>
    </source>
</evidence>
<dbReference type="InterPro" id="IPR010998">
    <property type="entry name" value="Integrase_recombinase_N"/>
</dbReference>
<dbReference type="EMBL" id="FQXS01000001">
    <property type="protein sequence ID" value="SHH29970.1"/>
    <property type="molecule type" value="Genomic_DNA"/>
</dbReference>
<dbReference type="PANTHER" id="PTHR30349:SF41">
    <property type="entry name" value="INTEGRASE_RECOMBINASE PROTEIN MJ0367-RELATED"/>
    <property type="match status" value="1"/>
</dbReference>
<sequence>MSFIDGGTGKRLFEKYLKKYHGGSQRVYRSEIKQFFDFKNSSLEHVKIELLRQYQEKLAEEHTPATTKRKFSILNGFFKFIEGQVKGFSNPISKLGDFKTHRGIKSDEFKKMLALFIAEQNTLNTKRSYENQVKLFFSWAGKDLAEITRSEVATYRDYLRMERMCKDSTIWNKFIALNRFFKFVERENRKFKNPIVFKELKLIFPKKDKGYYSVLSTVEAEKLLRAVDKRTAIGKRDYAMLLITLVYGLRANEIARLQHNNLELERVKGQQKVWVIDRKGRFQNRPKTAIILNGRALRAFDDWLETVKNHGVRCSGGMPIFLPFIYDRNDGEFVIKRSRNYRPLSVKAVENIVKKYLQKASISREQKTLSPHALRHTAFTLLARAGVKLHDIQKLAGHQDINTTMIYVHSAQSYKDHPGMHSPLNK</sequence>
<dbReference type="Pfam" id="PF00589">
    <property type="entry name" value="Phage_integrase"/>
    <property type="match status" value="1"/>
</dbReference>
<name>A0A1M5RUW1_9BACT</name>
<evidence type="ECO:0000259" key="7">
    <source>
        <dbReference type="PROSITE" id="PS51900"/>
    </source>
</evidence>
<dbReference type="GO" id="GO:0006310">
    <property type="term" value="P:DNA recombination"/>
    <property type="evidence" value="ECO:0007669"/>
    <property type="project" value="UniProtKB-KW"/>
</dbReference>
<dbReference type="PANTHER" id="PTHR30349">
    <property type="entry name" value="PHAGE INTEGRASE-RELATED"/>
    <property type="match status" value="1"/>
</dbReference>
<feature type="domain" description="Tyr recombinase" evidence="6">
    <location>
        <begin position="207"/>
        <end position="422"/>
    </location>
</feature>
<dbReference type="STRING" id="1121409.SAMN02745124_00004"/>
<feature type="domain" description="Core-binding (CB)" evidence="7">
    <location>
        <begin position="107"/>
        <end position="185"/>
    </location>
</feature>
<evidence type="ECO:0000313" key="8">
    <source>
        <dbReference type="EMBL" id="SHH29970.1"/>
    </source>
</evidence>
<evidence type="ECO:0000256" key="5">
    <source>
        <dbReference type="PROSITE-ProRule" id="PRU01248"/>
    </source>
</evidence>
<dbReference type="GO" id="GO:0015074">
    <property type="term" value="P:DNA integration"/>
    <property type="evidence" value="ECO:0007669"/>
    <property type="project" value="UniProtKB-KW"/>
</dbReference>
<protein>
    <submittedName>
        <fullName evidence="8">Site-specific recombinase XerD</fullName>
    </submittedName>
</protein>
<dbReference type="InterPro" id="IPR011010">
    <property type="entry name" value="DNA_brk_join_enz"/>
</dbReference>
<dbReference type="InterPro" id="IPR013762">
    <property type="entry name" value="Integrase-like_cat_sf"/>
</dbReference>
<dbReference type="PROSITE" id="PS51900">
    <property type="entry name" value="CB"/>
    <property type="match status" value="2"/>
</dbReference>
<dbReference type="AlphaFoldDB" id="A0A1M5RUW1"/>
<organism evidence="8 9">
    <name type="scientific">Desulfofustis glycolicus DSM 9705</name>
    <dbReference type="NCBI Taxonomy" id="1121409"/>
    <lineage>
        <taxon>Bacteria</taxon>
        <taxon>Pseudomonadati</taxon>
        <taxon>Thermodesulfobacteriota</taxon>
        <taxon>Desulfobulbia</taxon>
        <taxon>Desulfobulbales</taxon>
        <taxon>Desulfocapsaceae</taxon>
        <taxon>Desulfofustis</taxon>
    </lineage>
</organism>
<accession>A0A1M5RUW1</accession>
<dbReference type="InterPro" id="IPR004107">
    <property type="entry name" value="Integrase_SAM-like_N"/>
</dbReference>
<dbReference type="Pfam" id="PF02899">
    <property type="entry name" value="Phage_int_SAM_1"/>
    <property type="match status" value="1"/>
</dbReference>
<dbReference type="InterPro" id="IPR050090">
    <property type="entry name" value="Tyrosine_recombinase_XerCD"/>
</dbReference>
<evidence type="ECO:0000256" key="1">
    <source>
        <dbReference type="ARBA" id="ARBA00008857"/>
    </source>
</evidence>
<dbReference type="Gene3D" id="1.10.443.10">
    <property type="entry name" value="Intergrase catalytic core"/>
    <property type="match status" value="1"/>
</dbReference>
<evidence type="ECO:0000259" key="6">
    <source>
        <dbReference type="PROSITE" id="PS51898"/>
    </source>
</evidence>
<dbReference type="GO" id="GO:0003677">
    <property type="term" value="F:DNA binding"/>
    <property type="evidence" value="ECO:0007669"/>
    <property type="project" value="UniProtKB-UniRule"/>
</dbReference>
<evidence type="ECO:0000256" key="2">
    <source>
        <dbReference type="ARBA" id="ARBA00022908"/>
    </source>
</evidence>
<comment type="similarity">
    <text evidence="1">Belongs to the 'phage' integrase family.</text>
</comment>
<dbReference type="InterPro" id="IPR044068">
    <property type="entry name" value="CB"/>
</dbReference>
<dbReference type="SUPFAM" id="SSF56349">
    <property type="entry name" value="DNA breaking-rejoining enzymes"/>
    <property type="match status" value="1"/>
</dbReference>
<gene>
    <name evidence="8" type="ORF">SAMN02745124_00004</name>
</gene>
<dbReference type="InterPro" id="IPR002104">
    <property type="entry name" value="Integrase_catalytic"/>
</dbReference>
<dbReference type="Gene3D" id="1.10.150.130">
    <property type="match status" value="2"/>
</dbReference>
<dbReference type="RefSeq" id="WP_073372787.1">
    <property type="nucleotide sequence ID" value="NZ_FQXS01000001.1"/>
</dbReference>
<dbReference type="OrthoDB" id="9801717at2"/>
<dbReference type="PROSITE" id="PS51898">
    <property type="entry name" value="TYR_RECOMBINASE"/>
    <property type="match status" value="1"/>
</dbReference>
<reference evidence="8 9" key="1">
    <citation type="submission" date="2016-11" db="EMBL/GenBank/DDBJ databases">
        <authorList>
            <person name="Jaros S."/>
            <person name="Januszkiewicz K."/>
            <person name="Wedrychowicz H."/>
        </authorList>
    </citation>
    <scope>NUCLEOTIDE SEQUENCE [LARGE SCALE GENOMIC DNA]</scope>
    <source>
        <strain evidence="8 9">DSM 9705</strain>
    </source>
</reference>
<dbReference type="Proteomes" id="UP000184139">
    <property type="component" value="Unassembled WGS sequence"/>
</dbReference>
<evidence type="ECO:0000256" key="3">
    <source>
        <dbReference type="ARBA" id="ARBA00023125"/>
    </source>
</evidence>
<keyword evidence="2" id="KW-0229">DNA integration</keyword>
<keyword evidence="4" id="KW-0233">DNA recombination</keyword>